<protein>
    <submittedName>
        <fullName evidence="1">Uncharacterized protein</fullName>
    </submittedName>
</protein>
<dbReference type="EMBL" id="JABFUD020000010">
    <property type="protein sequence ID" value="KAI5074585.1"/>
    <property type="molecule type" value="Genomic_DNA"/>
</dbReference>
<proteinExistence type="predicted"/>
<dbReference type="AlphaFoldDB" id="A0A9D4UVH0"/>
<evidence type="ECO:0000313" key="1">
    <source>
        <dbReference type="EMBL" id="KAI5074585.1"/>
    </source>
</evidence>
<dbReference type="Proteomes" id="UP000886520">
    <property type="component" value="Chromosome 10"/>
</dbReference>
<sequence>MRVLNVLFHNEKGQELRKRSGQHLSLEMLLLSDVHVLLSTQCLFEILVLPLELKDGRILEIKPFIYREPCFNFAKSKLTYFGKFVHESLVFFMNTRFFFSLLFSLGIATHDNVDTSLLLSVSIGLPMEASCSHDLMKSACSCAAMSTDETFLLGINMCFVNTEESHASVLCNLPTCVEKYTCNN</sequence>
<keyword evidence="2" id="KW-1185">Reference proteome</keyword>
<gene>
    <name evidence="1" type="ORF">GOP47_0010546</name>
</gene>
<organism evidence="1 2">
    <name type="scientific">Adiantum capillus-veneris</name>
    <name type="common">Maidenhair fern</name>
    <dbReference type="NCBI Taxonomy" id="13818"/>
    <lineage>
        <taxon>Eukaryota</taxon>
        <taxon>Viridiplantae</taxon>
        <taxon>Streptophyta</taxon>
        <taxon>Embryophyta</taxon>
        <taxon>Tracheophyta</taxon>
        <taxon>Polypodiopsida</taxon>
        <taxon>Polypodiidae</taxon>
        <taxon>Polypodiales</taxon>
        <taxon>Pteridineae</taxon>
        <taxon>Pteridaceae</taxon>
        <taxon>Vittarioideae</taxon>
        <taxon>Adiantum</taxon>
    </lineage>
</organism>
<reference evidence="1" key="1">
    <citation type="submission" date="2021-01" db="EMBL/GenBank/DDBJ databases">
        <title>Adiantum capillus-veneris genome.</title>
        <authorList>
            <person name="Fang Y."/>
            <person name="Liao Q."/>
        </authorList>
    </citation>
    <scope>NUCLEOTIDE SEQUENCE</scope>
    <source>
        <strain evidence="1">H3</strain>
        <tissue evidence="1">Leaf</tissue>
    </source>
</reference>
<comment type="caution">
    <text evidence="1">The sequence shown here is derived from an EMBL/GenBank/DDBJ whole genome shotgun (WGS) entry which is preliminary data.</text>
</comment>
<evidence type="ECO:0000313" key="2">
    <source>
        <dbReference type="Proteomes" id="UP000886520"/>
    </source>
</evidence>
<accession>A0A9D4UVH0</accession>
<name>A0A9D4UVH0_ADICA</name>